<dbReference type="Pfam" id="PF00069">
    <property type="entry name" value="Pkinase"/>
    <property type="match status" value="1"/>
</dbReference>
<dbReference type="Gene3D" id="1.10.510.10">
    <property type="entry name" value="Transferase(Phosphotransferase) domain 1"/>
    <property type="match status" value="1"/>
</dbReference>
<dbReference type="EMBL" id="KZ452167">
    <property type="protein sequence ID" value="PKA48806.1"/>
    <property type="molecule type" value="Genomic_DNA"/>
</dbReference>
<evidence type="ECO:0000313" key="2">
    <source>
        <dbReference type="EMBL" id="PKA48806.1"/>
    </source>
</evidence>
<reference evidence="2 3" key="1">
    <citation type="journal article" date="2017" name="Nature">
        <title>The Apostasia genome and the evolution of orchids.</title>
        <authorList>
            <person name="Zhang G.Q."/>
            <person name="Liu K.W."/>
            <person name="Li Z."/>
            <person name="Lohaus R."/>
            <person name="Hsiao Y.Y."/>
            <person name="Niu S.C."/>
            <person name="Wang J.Y."/>
            <person name="Lin Y.C."/>
            <person name="Xu Q."/>
            <person name="Chen L.J."/>
            <person name="Yoshida K."/>
            <person name="Fujiwara S."/>
            <person name="Wang Z.W."/>
            <person name="Zhang Y.Q."/>
            <person name="Mitsuda N."/>
            <person name="Wang M."/>
            <person name="Liu G.H."/>
            <person name="Pecoraro L."/>
            <person name="Huang H.X."/>
            <person name="Xiao X.J."/>
            <person name="Lin M."/>
            <person name="Wu X.Y."/>
            <person name="Wu W.L."/>
            <person name="Chen Y.Y."/>
            <person name="Chang S.B."/>
            <person name="Sakamoto S."/>
            <person name="Ohme-Takagi M."/>
            <person name="Yagi M."/>
            <person name="Zeng S.J."/>
            <person name="Shen C.Y."/>
            <person name="Yeh C.M."/>
            <person name="Luo Y.B."/>
            <person name="Tsai W.C."/>
            <person name="Van de Peer Y."/>
            <person name="Liu Z.J."/>
        </authorList>
    </citation>
    <scope>NUCLEOTIDE SEQUENCE [LARGE SCALE GENOMIC DNA]</scope>
    <source>
        <strain evidence="3">cv. Shenzhen</strain>
        <tissue evidence="2">Stem</tissue>
    </source>
</reference>
<keyword evidence="3" id="KW-1185">Reference proteome</keyword>
<dbReference type="SUPFAM" id="SSF56112">
    <property type="entry name" value="Protein kinase-like (PK-like)"/>
    <property type="match status" value="1"/>
</dbReference>
<dbReference type="InterPro" id="IPR008271">
    <property type="entry name" value="Ser/Thr_kinase_AS"/>
</dbReference>
<dbReference type="PROSITE" id="PS00108">
    <property type="entry name" value="PROTEIN_KINASE_ST"/>
    <property type="match status" value="1"/>
</dbReference>
<dbReference type="PROSITE" id="PS50011">
    <property type="entry name" value="PROTEIN_KINASE_DOM"/>
    <property type="match status" value="1"/>
</dbReference>
<feature type="domain" description="Protein kinase" evidence="1">
    <location>
        <begin position="1"/>
        <end position="368"/>
    </location>
</feature>
<proteinExistence type="predicted"/>
<name>A0A2H9ZZU5_9ASPA</name>
<protein>
    <submittedName>
        <fullName evidence="2">Putative inactive protein kinase</fullName>
        <ecNumber evidence="2">2.7.12.1</ecNumber>
    </submittedName>
</protein>
<dbReference type="PANTHER" id="PTHR44167">
    <property type="entry name" value="OVARIAN-SPECIFIC SERINE/THREONINE-PROTEIN KINASE LOK-RELATED"/>
    <property type="match status" value="1"/>
</dbReference>
<dbReference type="AlphaFoldDB" id="A0A2H9ZZU5"/>
<dbReference type="SMART" id="SM00220">
    <property type="entry name" value="S_TKc"/>
    <property type="match status" value="1"/>
</dbReference>
<dbReference type="GO" id="GO:0004674">
    <property type="term" value="F:protein serine/threonine kinase activity"/>
    <property type="evidence" value="ECO:0007669"/>
    <property type="project" value="TreeGrafter"/>
</dbReference>
<accession>A0A2H9ZZU5</accession>
<evidence type="ECO:0000313" key="3">
    <source>
        <dbReference type="Proteomes" id="UP000236161"/>
    </source>
</evidence>
<dbReference type="InterPro" id="IPR011009">
    <property type="entry name" value="Kinase-like_dom_sf"/>
</dbReference>
<gene>
    <name evidence="2" type="ORF">AXF42_Ash020980</name>
</gene>
<sequence length="368" mass="42885">MTGFSTSFSSEEEIQSSKLIWNNITDKDDVESRFYNSNTEFKNFKTARVMVEAGLEHIARFVESFESDLKEIWLVFRNEGISLSKLIYTSDEMYPLNNDGRDEHANRIRVLHPSTWWYWLRTTVAGQKEMQSLIWQLLLALKSCHDRSITHRDIKPENMIICFEEVETGKCSRDIPIGSKHHIKMRIIDFGSAIDEFTLKHFYGSGPTRSEQTFEYTPPEALLNASWFQGPESVRLKYDMWSVGVVMLELILGSPHVFQISDRTRSLLDQHLDGWNEPVKELAYKLRSYMEMCILVPGISPCSHQKNGVKDRGGVWPASWKCSEEFFSHQVKDRDPLKLGFPNIWALRLVRQLLSWHPVSSFFYYFSS</sequence>
<dbReference type="Proteomes" id="UP000236161">
    <property type="component" value="Unassembled WGS sequence"/>
</dbReference>
<dbReference type="GO" id="GO:0044773">
    <property type="term" value="P:mitotic DNA damage checkpoint signaling"/>
    <property type="evidence" value="ECO:0007669"/>
    <property type="project" value="TreeGrafter"/>
</dbReference>
<evidence type="ECO:0000259" key="1">
    <source>
        <dbReference type="PROSITE" id="PS50011"/>
    </source>
</evidence>
<keyword evidence="2" id="KW-0808">Transferase</keyword>
<dbReference type="PANTHER" id="PTHR44167:SF30">
    <property type="entry name" value="PHOSPHORYLASE KINASE"/>
    <property type="match status" value="1"/>
</dbReference>
<dbReference type="STRING" id="1088818.A0A2H9ZZU5"/>
<dbReference type="OrthoDB" id="10264738at2759"/>
<dbReference type="GO" id="GO:0005634">
    <property type="term" value="C:nucleus"/>
    <property type="evidence" value="ECO:0007669"/>
    <property type="project" value="TreeGrafter"/>
</dbReference>
<dbReference type="EC" id="2.7.12.1" evidence="2"/>
<keyword evidence="2" id="KW-0418">Kinase</keyword>
<dbReference type="GO" id="GO:0005524">
    <property type="term" value="F:ATP binding"/>
    <property type="evidence" value="ECO:0007669"/>
    <property type="project" value="InterPro"/>
</dbReference>
<dbReference type="InterPro" id="IPR000719">
    <property type="entry name" value="Prot_kinase_dom"/>
</dbReference>
<dbReference type="GO" id="GO:0004712">
    <property type="term" value="F:protein serine/threonine/tyrosine kinase activity"/>
    <property type="evidence" value="ECO:0007669"/>
    <property type="project" value="UniProtKB-EC"/>
</dbReference>
<organism evidence="2 3">
    <name type="scientific">Apostasia shenzhenica</name>
    <dbReference type="NCBI Taxonomy" id="1088818"/>
    <lineage>
        <taxon>Eukaryota</taxon>
        <taxon>Viridiplantae</taxon>
        <taxon>Streptophyta</taxon>
        <taxon>Embryophyta</taxon>
        <taxon>Tracheophyta</taxon>
        <taxon>Spermatophyta</taxon>
        <taxon>Magnoliopsida</taxon>
        <taxon>Liliopsida</taxon>
        <taxon>Asparagales</taxon>
        <taxon>Orchidaceae</taxon>
        <taxon>Apostasioideae</taxon>
        <taxon>Apostasia</taxon>
    </lineage>
</organism>